<feature type="transmembrane region" description="Helical" evidence="2">
    <location>
        <begin position="353"/>
        <end position="381"/>
    </location>
</feature>
<keyword evidence="4" id="KW-1185">Reference proteome</keyword>
<comment type="caution">
    <text evidence="3">The sequence shown here is derived from an EMBL/GenBank/DDBJ whole genome shotgun (WGS) entry which is preliminary data.</text>
</comment>
<feature type="transmembrane region" description="Helical" evidence="2">
    <location>
        <begin position="207"/>
        <end position="226"/>
    </location>
</feature>
<dbReference type="RefSeq" id="WP_306734948.1">
    <property type="nucleotide sequence ID" value="NZ_JANHAX010000002.1"/>
</dbReference>
<keyword evidence="2" id="KW-0812">Transmembrane</keyword>
<keyword evidence="2" id="KW-0472">Membrane</keyword>
<evidence type="ECO:0000256" key="1">
    <source>
        <dbReference type="SAM" id="MobiDB-lite"/>
    </source>
</evidence>
<feature type="transmembrane region" description="Helical" evidence="2">
    <location>
        <begin position="121"/>
        <end position="139"/>
    </location>
</feature>
<feature type="transmembrane region" description="Helical" evidence="2">
    <location>
        <begin position="417"/>
        <end position="433"/>
    </location>
</feature>
<evidence type="ECO:0000256" key="2">
    <source>
        <dbReference type="SAM" id="Phobius"/>
    </source>
</evidence>
<reference evidence="3" key="2">
    <citation type="submission" date="2023-02" db="EMBL/GenBank/DDBJ databases">
        <title>'Rhodoalgimonas zhirmunskyi' gen. nov., isolated from a red alga.</title>
        <authorList>
            <person name="Nedashkovskaya O.I."/>
            <person name="Otstavnykh N.Y."/>
            <person name="Bystritskaya E.P."/>
            <person name="Balabanova L.A."/>
            <person name="Isaeva M.P."/>
        </authorList>
    </citation>
    <scope>NUCLEOTIDE SEQUENCE</scope>
    <source>
        <strain evidence="3">KCTC 52189</strain>
    </source>
</reference>
<organism evidence="3 4">
    <name type="scientific">Marimonas arenosa</name>
    <dbReference type="NCBI Taxonomy" id="1795305"/>
    <lineage>
        <taxon>Bacteria</taxon>
        <taxon>Pseudomonadati</taxon>
        <taxon>Pseudomonadota</taxon>
        <taxon>Alphaproteobacteria</taxon>
        <taxon>Rhodobacterales</taxon>
        <taxon>Paracoccaceae</taxon>
        <taxon>Marimonas</taxon>
    </lineage>
</organism>
<evidence type="ECO:0000313" key="3">
    <source>
        <dbReference type="EMBL" id="MDQ2089677.1"/>
    </source>
</evidence>
<gene>
    <name evidence="3" type="ORF">NO357_07175</name>
</gene>
<dbReference type="Proteomes" id="UP001226762">
    <property type="component" value="Unassembled WGS sequence"/>
</dbReference>
<protein>
    <recommendedName>
        <fullName evidence="5">O-antigen ligase</fullName>
    </recommendedName>
</protein>
<feature type="transmembrane region" description="Helical" evidence="2">
    <location>
        <begin position="276"/>
        <end position="293"/>
    </location>
</feature>
<feature type="transmembrane region" description="Helical" evidence="2">
    <location>
        <begin position="151"/>
        <end position="169"/>
    </location>
</feature>
<feature type="transmembrane region" description="Helical" evidence="2">
    <location>
        <begin position="95"/>
        <end position="115"/>
    </location>
</feature>
<accession>A0AAE4B3Y3</accession>
<feature type="transmembrane region" description="Helical" evidence="2">
    <location>
        <begin position="238"/>
        <end position="264"/>
    </location>
</feature>
<dbReference type="EMBL" id="JANHAX010000002">
    <property type="protein sequence ID" value="MDQ2089677.1"/>
    <property type="molecule type" value="Genomic_DNA"/>
</dbReference>
<feature type="transmembrane region" description="Helical" evidence="2">
    <location>
        <begin position="393"/>
        <end position="411"/>
    </location>
</feature>
<evidence type="ECO:0008006" key="5">
    <source>
        <dbReference type="Google" id="ProtNLM"/>
    </source>
</evidence>
<feature type="transmembrane region" description="Helical" evidence="2">
    <location>
        <begin position="313"/>
        <end position="333"/>
    </location>
</feature>
<dbReference type="AlphaFoldDB" id="A0AAE4B3Y3"/>
<reference evidence="3" key="1">
    <citation type="submission" date="2022-07" db="EMBL/GenBank/DDBJ databases">
        <authorList>
            <person name="Otstavnykh N."/>
            <person name="Isaeva M."/>
            <person name="Bystritskaya E."/>
        </authorList>
    </citation>
    <scope>NUCLEOTIDE SEQUENCE</scope>
    <source>
        <strain evidence="3">KCTC 52189</strain>
    </source>
</reference>
<feature type="region of interest" description="Disordered" evidence="1">
    <location>
        <begin position="444"/>
        <end position="481"/>
    </location>
</feature>
<name>A0AAE4B3Y3_9RHOB</name>
<evidence type="ECO:0000313" key="4">
    <source>
        <dbReference type="Proteomes" id="UP001226762"/>
    </source>
</evidence>
<proteinExistence type="predicted"/>
<feature type="transmembrane region" description="Helical" evidence="2">
    <location>
        <begin position="39"/>
        <end position="59"/>
    </location>
</feature>
<feature type="compositionally biased region" description="Polar residues" evidence="1">
    <location>
        <begin position="466"/>
        <end position="481"/>
    </location>
</feature>
<keyword evidence="2" id="KW-1133">Transmembrane helix</keyword>
<sequence length="481" mass="54745">MYDKKQTVDRLSMKAVQSSSRPANRMLHRKGLGKARNDGVPFVVALFIVGLLTPLFIYAGTLRLSVYRIVLLALFFPSLYLLVLGKAGRIKIADICVVLICIWSSLSLTVVHGFTEMIETIGIFWVETLGAYLIGRCFIRTPEAFYSTVRMFFFLGLLLIPFALFEMFTGRNYVLDFFDSLGATYADVPKEKRLGFERVQGPFAHQIHMGVFFGALIGLTYYVLGYQRRWLGRMGRSGAIAFLGFSSLSSGPLVGMMTQIYMLLWDGIMNRVRQRWYVFVGLAVAGFVTVDLISNRTPFHVIVEYLSFNKDTAYNRIHIWNFGTESIFANPVFGIGLSENWERPWWMSPSVDMFWIVGGMRHGVLVWGLYIFLFLIVFVAVAMKKNLSERVSWYRTGYLISMFGFFMAGWTVHFWDAIYAFFMFLFASGIWILDYQQSEVSEDAGNSNQAKTPVPHSGYTRFPTASVLSDTQSNAASTHEQ</sequence>
<feature type="transmembrane region" description="Helical" evidence="2">
    <location>
        <begin position="65"/>
        <end position="83"/>
    </location>
</feature>